<feature type="region of interest" description="Disordered" evidence="5">
    <location>
        <begin position="495"/>
        <end position="529"/>
    </location>
</feature>
<feature type="compositionally biased region" description="Polar residues" evidence="5">
    <location>
        <begin position="495"/>
        <end position="508"/>
    </location>
</feature>
<feature type="compositionally biased region" description="Basic and acidic residues" evidence="5">
    <location>
        <begin position="669"/>
        <end position="683"/>
    </location>
</feature>
<feature type="compositionally biased region" description="Basic and acidic residues" evidence="5">
    <location>
        <begin position="810"/>
        <end position="819"/>
    </location>
</feature>
<dbReference type="Proteomes" id="UP001159427">
    <property type="component" value="Unassembled WGS sequence"/>
</dbReference>
<feature type="compositionally biased region" description="Acidic residues" evidence="5">
    <location>
        <begin position="16"/>
        <end position="29"/>
    </location>
</feature>
<dbReference type="InterPro" id="IPR045232">
    <property type="entry name" value="FAM234"/>
</dbReference>
<dbReference type="EMBL" id="CALNXI010002341">
    <property type="protein sequence ID" value="CAH3186510.1"/>
    <property type="molecule type" value="Genomic_DNA"/>
</dbReference>
<gene>
    <name evidence="8" type="ORF">PEVE_00016937</name>
</gene>
<evidence type="ECO:0000313" key="9">
    <source>
        <dbReference type="Proteomes" id="UP001159427"/>
    </source>
</evidence>
<keyword evidence="4 6" id="KW-0472">Membrane</keyword>
<evidence type="ECO:0000259" key="7">
    <source>
        <dbReference type="Pfam" id="PF23727"/>
    </source>
</evidence>
<evidence type="ECO:0000256" key="3">
    <source>
        <dbReference type="ARBA" id="ARBA00022989"/>
    </source>
</evidence>
<reference evidence="8 9" key="1">
    <citation type="submission" date="2022-05" db="EMBL/GenBank/DDBJ databases">
        <authorList>
            <consortium name="Genoscope - CEA"/>
            <person name="William W."/>
        </authorList>
    </citation>
    <scope>NUCLEOTIDE SEQUENCE [LARGE SCALE GENOMIC DNA]</scope>
</reference>
<evidence type="ECO:0000256" key="2">
    <source>
        <dbReference type="ARBA" id="ARBA00022692"/>
    </source>
</evidence>
<keyword evidence="2 6" id="KW-0812">Transmembrane</keyword>
<evidence type="ECO:0000256" key="5">
    <source>
        <dbReference type="SAM" id="MobiDB-lite"/>
    </source>
</evidence>
<keyword evidence="9" id="KW-1185">Reference proteome</keyword>
<comment type="subcellular location">
    <subcellularLocation>
        <location evidence="1">Membrane</location>
        <topology evidence="1">Single-pass membrane protein</topology>
    </subcellularLocation>
</comment>
<feature type="region of interest" description="Disordered" evidence="5">
    <location>
        <begin position="804"/>
        <end position="836"/>
    </location>
</feature>
<dbReference type="PANTHER" id="PTHR21419:SF30">
    <property type="entry name" value="IG-LIKE DOMAIN-CONTAINING PROTEIN"/>
    <property type="match status" value="1"/>
</dbReference>
<feature type="transmembrane region" description="Helical" evidence="6">
    <location>
        <begin position="58"/>
        <end position="78"/>
    </location>
</feature>
<evidence type="ECO:0000256" key="4">
    <source>
        <dbReference type="ARBA" id="ARBA00023136"/>
    </source>
</evidence>
<dbReference type="SUPFAM" id="SSF69318">
    <property type="entry name" value="Integrin alpha N-terminal domain"/>
    <property type="match status" value="1"/>
</dbReference>
<evidence type="ECO:0000313" key="8">
    <source>
        <dbReference type="EMBL" id="CAH3186510.1"/>
    </source>
</evidence>
<organism evidence="8 9">
    <name type="scientific">Porites evermanni</name>
    <dbReference type="NCBI Taxonomy" id="104178"/>
    <lineage>
        <taxon>Eukaryota</taxon>
        <taxon>Metazoa</taxon>
        <taxon>Cnidaria</taxon>
        <taxon>Anthozoa</taxon>
        <taxon>Hexacorallia</taxon>
        <taxon>Scleractinia</taxon>
        <taxon>Fungiina</taxon>
        <taxon>Poritidae</taxon>
        <taxon>Porites</taxon>
    </lineage>
</organism>
<sequence length="975" mass="108588">MSSTTISRPLIGQAADDLENDGDTEESGSSDDIKENPPSDSEQTGSHDKEPLSMKRRIAFVGALLLCVFTVFAFAFLLPCHKPKCQKLPSCPGTRDLSSINWTEKFSGITPGRISLVDVTGDGRTDILVEFEIEEKESVNSSFLNRLCKSKNCYGSGVLAIDGSCGNTLWILSRNSSFGLLACERMSDGQSSNRHCLLPEEKIKLLLFNVSNGTAKWQSKSPSSEKISSFEFANDVNGDNTRDIVFVDEKKNDGTEGDINLLSGKTGNAIGSSLPLPQGHDGSSVLAIYTPSTAHQFVIVGSVSKEKKNSSLWAMSLHDLSEKVRDPTKEFSGESWGKHQPDPESGFISIIKDSLVLVQPLLTDLDGDSVKDIVFLIRENGTSLLARNGSDLTVMWKTALPSDGSIHKLLQSQHLSKENSSDVVVFIEYANHSSSLLVIDGPTGKLSWIFHSKSGLPVAPVPVPSVLGMPQAFVIWLPKVESKVLIPKEQAVSQIQEESFDDQNNGSRSADGHEKHDKMPRRKRHVDDDVISESDHAAFSEWKYLHNFFHYDDDNDDDEVEEEDVDSDDDYDDGNDDGEAFNEPDLGLEDDTYSLPLSQKTFFDKDIQDKVDNVLEKELHVFLERVYNKKPAFPVTVAEVNPQKERFDVMADPDFDRSELEWELSDLTTGRDHEPTGNHEKKVVIQKHSQKNDKILPSASNKPEILSSLQRKTGASHGSQNSEDISVRGKAKNDILAAIQKKEMKFSNHDNDDTLRMNHEVAANAFVPRVHSIPKNPFESTVENIEADVQEASMSDMMQNSPLLTESDEKENSVPEPVKKPSYHKRSVQGSLQCTQGSDDDADTYVALLLLRASPGGQHIAEITEEKPLYLDAMEYGSLFNFKGDGKLTPCLRFSPRLMSEPVIRETEEGLDLVYSVSFISEDLSLHIGKVRKISMEQVFEKLKSKKIIVKNEKRQLKRESNNNYYSFSFPRNMK</sequence>
<protein>
    <recommendedName>
        <fullName evidence="7">FAM234A/B beta-propeller domain-containing protein</fullName>
    </recommendedName>
</protein>
<feature type="compositionally biased region" description="Polar residues" evidence="5">
    <location>
        <begin position="709"/>
        <end position="724"/>
    </location>
</feature>
<feature type="region of interest" description="Disordered" evidence="5">
    <location>
        <begin position="553"/>
        <end position="592"/>
    </location>
</feature>
<keyword evidence="3 6" id="KW-1133">Transmembrane helix</keyword>
<proteinExistence type="predicted"/>
<name>A0ABN8S8B6_9CNID</name>
<feature type="region of interest" description="Disordered" evidence="5">
    <location>
        <begin position="1"/>
        <end position="50"/>
    </location>
</feature>
<evidence type="ECO:0000256" key="6">
    <source>
        <dbReference type="SAM" id="Phobius"/>
    </source>
</evidence>
<dbReference type="Pfam" id="PF23727">
    <property type="entry name" value="Beta-prop_FAM234A_B"/>
    <property type="match status" value="1"/>
</dbReference>
<evidence type="ECO:0000256" key="1">
    <source>
        <dbReference type="ARBA" id="ARBA00004167"/>
    </source>
</evidence>
<feature type="region of interest" description="Disordered" evidence="5">
    <location>
        <begin position="668"/>
        <end position="703"/>
    </location>
</feature>
<feature type="region of interest" description="Disordered" evidence="5">
    <location>
        <begin position="709"/>
        <end position="728"/>
    </location>
</feature>
<comment type="caution">
    <text evidence="8">The sequence shown here is derived from an EMBL/GenBank/DDBJ whole genome shotgun (WGS) entry which is preliminary data.</text>
</comment>
<dbReference type="InterPro" id="IPR028994">
    <property type="entry name" value="Integrin_alpha_N"/>
</dbReference>
<dbReference type="PANTHER" id="PTHR21419">
    <property type="match status" value="1"/>
</dbReference>
<accession>A0ABN8S8B6</accession>
<feature type="domain" description="FAM234A/B beta-propeller" evidence="7">
    <location>
        <begin position="117"/>
        <end position="454"/>
    </location>
</feature>
<dbReference type="InterPro" id="IPR055409">
    <property type="entry name" value="Beta-prop_FAM234A_B"/>
</dbReference>